<feature type="compositionally biased region" description="Low complexity" evidence="6">
    <location>
        <begin position="1068"/>
        <end position="1101"/>
    </location>
</feature>
<keyword evidence="5" id="KW-0472">Membrane</keyword>
<feature type="compositionally biased region" description="Acidic residues" evidence="6">
    <location>
        <begin position="2115"/>
        <end position="2138"/>
    </location>
</feature>
<dbReference type="PANTHER" id="PTHR21320:SF3">
    <property type="entry name" value="CYTOCHROME C OXIDASE ASSEMBLY PROTEIN COX11, MITOCHONDRIAL-RELATED"/>
    <property type="match status" value="1"/>
</dbReference>
<keyword evidence="3" id="KW-0812">Transmembrane</keyword>
<dbReference type="InterPro" id="IPR058155">
    <property type="entry name" value="Skg3/CAF120-like_PH"/>
</dbReference>
<comment type="subcellular location">
    <subcellularLocation>
        <location evidence="2">Mitochondrion inner membrane</location>
        <topology evidence="2">Single-pass membrane protein</topology>
        <orientation evidence="2">Intermembrane side</orientation>
    </subcellularLocation>
</comment>
<feature type="compositionally biased region" description="Pro residues" evidence="6">
    <location>
        <begin position="2035"/>
        <end position="2044"/>
    </location>
</feature>
<name>A0A5C3MXP0_9AGAM</name>
<evidence type="ECO:0000313" key="9">
    <source>
        <dbReference type="Proteomes" id="UP000305948"/>
    </source>
</evidence>
<dbReference type="Gene3D" id="2.30.29.30">
    <property type="entry name" value="Pleckstrin-homology domain (PH domain)/Phosphotyrosine-binding domain (PTB)"/>
    <property type="match status" value="1"/>
</dbReference>
<dbReference type="GO" id="GO:0005743">
    <property type="term" value="C:mitochondrial inner membrane"/>
    <property type="evidence" value="ECO:0007669"/>
    <property type="project" value="UniProtKB-SubCell"/>
</dbReference>
<feature type="compositionally biased region" description="Basic and acidic residues" evidence="6">
    <location>
        <begin position="2307"/>
        <end position="2322"/>
    </location>
</feature>
<feature type="domain" description="Skg3/CAF120-like PH-like" evidence="7">
    <location>
        <begin position="1334"/>
        <end position="1524"/>
    </location>
</feature>
<dbReference type="PANTHER" id="PTHR21320">
    <property type="entry name" value="CYTOCHROME C OXIDASE ASSEMBLY PROTEIN COX11-RELATED"/>
    <property type="match status" value="1"/>
</dbReference>
<feature type="region of interest" description="Disordered" evidence="6">
    <location>
        <begin position="1029"/>
        <end position="1162"/>
    </location>
</feature>
<comment type="function">
    <text evidence="1">Exerts its effect at some terminal stage of cytochrome c oxidase synthesis, probably by being involved in the insertion of the copper B into subunit I.</text>
</comment>
<feature type="compositionally biased region" description="Pro residues" evidence="6">
    <location>
        <begin position="1849"/>
        <end position="1860"/>
    </location>
</feature>
<dbReference type="EMBL" id="ML213514">
    <property type="protein sequence ID" value="TFK49960.1"/>
    <property type="molecule type" value="Genomic_DNA"/>
</dbReference>
<feature type="compositionally biased region" description="Low complexity" evidence="6">
    <location>
        <begin position="1985"/>
        <end position="1999"/>
    </location>
</feature>
<feature type="compositionally biased region" description="Gly residues" evidence="6">
    <location>
        <begin position="2470"/>
        <end position="2479"/>
    </location>
</feature>
<feature type="compositionally biased region" description="Low complexity" evidence="6">
    <location>
        <begin position="1771"/>
        <end position="1791"/>
    </location>
</feature>
<evidence type="ECO:0000256" key="1">
    <source>
        <dbReference type="ARBA" id="ARBA00004007"/>
    </source>
</evidence>
<feature type="compositionally biased region" description="Polar residues" evidence="6">
    <location>
        <begin position="1647"/>
        <end position="1659"/>
    </location>
</feature>
<dbReference type="NCBIfam" id="NF003465">
    <property type="entry name" value="PRK05089.1"/>
    <property type="match status" value="1"/>
</dbReference>
<evidence type="ECO:0000256" key="5">
    <source>
        <dbReference type="ARBA" id="ARBA00023136"/>
    </source>
</evidence>
<organism evidence="8 9">
    <name type="scientific">Heliocybe sulcata</name>
    <dbReference type="NCBI Taxonomy" id="5364"/>
    <lineage>
        <taxon>Eukaryota</taxon>
        <taxon>Fungi</taxon>
        <taxon>Dikarya</taxon>
        <taxon>Basidiomycota</taxon>
        <taxon>Agaricomycotina</taxon>
        <taxon>Agaricomycetes</taxon>
        <taxon>Gloeophyllales</taxon>
        <taxon>Gloeophyllaceae</taxon>
        <taxon>Heliocybe</taxon>
    </lineage>
</organism>
<dbReference type="Proteomes" id="UP000305948">
    <property type="component" value="Unassembled WGS sequence"/>
</dbReference>
<dbReference type="GO" id="GO:0005507">
    <property type="term" value="F:copper ion binding"/>
    <property type="evidence" value="ECO:0007669"/>
    <property type="project" value="InterPro"/>
</dbReference>
<feature type="compositionally biased region" description="Basic and acidic residues" evidence="6">
    <location>
        <begin position="1721"/>
        <end position="1735"/>
    </location>
</feature>
<feature type="region of interest" description="Disordered" evidence="6">
    <location>
        <begin position="983"/>
        <end position="1010"/>
    </location>
</feature>
<dbReference type="SUPFAM" id="SSF110111">
    <property type="entry name" value="Ctag/Cox11"/>
    <property type="match status" value="1"/>
</dbReference>
<dbReference type="InterPro" id="IPR011993">
    <property type="entry name" value="PH-like_dom_sf"/>
</dbReference>
<feature type="compositionally biased region" description="Low complexity" evidence="6">
    <location>
        <begin position="1861"/>
        <end position="1870"/>
    </location>
</feature>
<feature type="compositionally biased region" description="Polar residues" evidence="6">
    <location>
        <begin position="1112"/>
        <end position="1124"/>
    </location>
</feature>
<evidence type="ECO:0000256" key="4">
    <source>
        <dbReference type="ARBA" id="ARBA00022989"/>
    </source>
</evidence>
<feature type="compositionally biased region" description="Basic and acidic residues" evidence="6">
    <location>
        <begin position="1816"/>
        <end position="1827"/>
    </location>
</feature>
<dbReference type="InterPro" id="IPR007533">
    <property type="entry name" value="Cyt_c_oxidase_assmbl_CtaG"/>
</dbReference>
<feature type="compositionally biased region" description="Basic and acidic residues" evidence="6">
    <location>
        <begin position="2074"/>
        <end position="2111"/>
    </location>
</feature>
<feature type="compositionally biased region" description="Pro residues" evidence="6">
    <location>
        <begin position="1135"/>
        <end position="1146"/>
    </location>
</feature>
<feature type="compositionally biased region" description="Polar residues" evidence="6">
    <location>
        <begin position="2055"/>
        <end position="2070"/>
    </location>
</feature>
<feature type="compositionally biased region" description="Basic and acidic residues" evidence="6">
    <location>
        <begin position="1704"/>
        <end position="1713"/>
    </location>
</feature>
<gene>
    <name evidence="8" type="ORF">OE88DRAFT_1645739</name>
</gene>
<feature type="region of interest" description="Disordered" evidence="6">
    <location>
        <begin position="1567"/>
        <end position="1870"/>
    </location>
</feature>
<dbReference type="Gene3D" id="2.60.370.10">
    <property type="entry name" value="Ctag/Cox11"/>
    <property type="match status" value="1"/>
</dbReference>
<dbReference type="SUPFAM" id="SSF50729">
    <property type="entry name" value="PH domain-like"/>
    <property type="match status" value="1"/>
</dbReference>
<evidence type="ECO:0000256" key="3">
    <source>
        <dbReference type="ARBA" id="ARBA00022692"/>
    </source>
</evidence>
<feature type="region of interest" description="Disordered" evidence="6">
    <location>
        <begin position="1362"/>
        <end position="1418"/>
    </location>
</feature>
<feature type="compositionally biased region" description="Polar residues" evidence="6">
    <location>
        <begin position="1936"/>
        <end position="1946"/>
    </location>
</feature>
<feature type="compositionally biased region" description="Low complexity" evidence="6">
    <location>
        <begin position="2546"/>
        <end position="2558"/>
    </location>
</feature>
<feature type="region of interest" description="Disordered" evidence="6">
    <location>
        <begin position="2350"/>
        <end position="2369"/>
    </location>
</feature>
<dbReference type="GO" id="GO:0005759">
    <property type="term" value="C:mitochondrial matrix"/>
    <property type="evidence" value="ECO:0007669"/>
    <property type="project" value="UniProtKB-ARBA"/>
</dbReference>
<evidence type="ECO:0000259" key="7">
    <source>
        <dbReference type="Pfam" id="PF25381"/>
    </source>
</evidence>
<feature type="compositionally biased region" description="Polar residues" evidence="6">
    <location>
        <begin position="1743"/>
        <end position="1761"/>
    </location>
</feature>
<evidence type="ECO:0000256" key="6">
    <source>
        <dbReference type="SAM" id="MobiDB-lite"/>
    </source>
</evidence>
<accession>A0A5C3MXP0</accession>
<feature type="region of interest" description="Disordered" evidence="6">
    <location>
        <begin position="1888"/>
        <end position="2338"/>
    </location>
</feature>
<proteinExistence type="inferred from homology"/>
<dbReference type="HAMAP" id="MF_00155">
    <property type="entry name" value="CtaG"/>
    <property type="match status" value="1"/>
</dbReference>
<dbReference type="InterPro" id="IPR023471">
    <property type="entry name" value="CtaG/Cox11_dom_sf"/>
</dbReference>
<feature type="compositionally biased region" description="Polar residues" evidence="6">
    <location>
        <begin position="2220"/>
        <end position="2229"/>
    </location>
</feature>
<keyword evidence="9" id="KW-1185">Reference proteome</keyword>
<evidence type="ECO:0000313" key="8">
    <source>
        <dbReference type="EMBL" id="TFK49960.1"/>
    </source>
</evidence>
<dbReference type="InterPro" id="IPR014752">
    <property type="entry name" value="Arrestin-like_C"/>
</dbReference>
<sequence length="2585" mass="281859">MYQCADPGHNNLHHQSVKRAAAGPDIEPEIGRSLSAALRALVRYEIPLLMWEICAKRNLRALVRHPCNGPQLPMDVNPADRLKRPPPIYILCRYDHSRLEGLDFRKWRPTAAFRAEYYRSSLLGMEPPPTYEAPSYLGLDIANASVPFSSINTTVPSYAFSSELPDNLAFLQTTRPGSSGEAAPSQQPRALTENSYNLYDNRGRSWMTLKLKSHALSPTLLPAYYEGDPITGSLHLCLRHPDSIKAIGLKLNSRGKITGRLINTRTSGYDIFCRLKHTVWNPSAAQPSPGEYTAKLKGPYSWPFSIELPPEVYVRGVAYPLPPTFQDKDVQFTVQYDISVRLRRGRMQTDSKRPPPPSIFRQLSYLQSIPLLGPEEDREGWISLHSVQISGSVFKIRPVRATCELCYTRGSVIPCFLSIKSDDRHVLDLLSSPKAPLVHLVQRVGFQANNTGERDVQAAPSRIAVSVTSESNMATAVWWPPADEGSIVRNERRLEGEVHLPSGLTPTCTFPGFVVTYSLVMYRFEAAGYAPSSSGTESVASVDVEIVTAHAAGPRARRYAPPAYHSAAESRSFPTDAGFSLLVIMYSRRNLRSGEPAPESLGLVVQKPCPAKRIAVVPRKALQPRARGNLILPSTVTGPFPSNFMSLRLSLRRLPPNLLCTKSSASFTVQSRSKSCFHALWNGRVRATNSLQRQQCLAPNPWYPVWRGMSNNAGRPGPSLARHPSGRPMTRNEVYAAKNKSLMMYTTAVIVLVVGVTFASVPLYRVFCAATGFAGTPVVGQGKFEAERLVPVEGARRIKVHFNADTSDQLPWKFIPQQQYVTVLPGETSLAFYRARNNSDKDIVGIATYNVTPDRIAPYFAKVECFCFEEQKLLAGEEVDMPLLFFIDKDILDDPTCRKIDDVVLSYTFFRARRNAQGNLEPDAPEGVVQNSLGFGEYEHAPKAEHPSGDREPTTRREAGCAYILLTPIPAQPVFSFSLPPPTMASVSSAGKTMASTQWENRNRGFVPPSELKQWRQSTVPHEFRQQGNIEQPDEPAAPTTPPPPMPSSSSAPSTPPQPGKPVHNHSRSTSSSFFSFRSRNSSQAQADSHQQSHSAASAPQPLSPGGPGASNVSTLARTTTNEFGQRAPQMDGPQPAPPTQHPPRPSMQGRTSTSISQPAAQPLHPEIRSVVQLNLAHTNKVYQWGKLTRRIERQPDGQRPAKEEGWTEVWAQLSGTILSIWDMKEVEEAGKQGREVPPSYINITDAFVQVLGAVTVPATPTVPAQKYTNVITLNTAGSNLILFSCPSTPALISWASAIRLSAWEKSRLEEIYTCHLIRITLKEGANCPTTLAKGRMEGWVRIRVAGQTDWKRLWMVVAAGTGSGRAPDTPSGEGRPESPTAPRKKRRSTLFGREHSPQQEGPIISLHNSPKPKDKKRPVLTMQAVTQAFAVYPERPDLISRSTLIKLEGTIGEEEMAVSMRNRQAWLLVMPELEGGNVQAAEMLRWLIAQLVPTSTAIHDSFELYGRPNPYLQDPRDPASLMFAYPVGPHKDLLFLDRELAETVDPRDDRTAVVRQRFTDILHERMRTLGPENQARAVTSEQAGGNKMPDNAPRLPPLPEMSPEESDALPQLPPLSFDSGSSSQVRTPEKRMLTPITERSVRESPTDVQSPPSTQHSGGSVGRRPSARLDGVQPPPIPEAPQEQESVSSPNLTTSPAQGNMELEGKHSEDSHSGAPGSRPDSKFSHDYRSKLDDGGIDNTAHAPTSPASGRPSLSISSPRPMSPPVPAKSPGRSALPPLPSPSTSATSLGRGVPPRTPSPPHSVLTSPYSAMHDSPAKRFAERESMDSLPPRISQDWQPLPSPNRDQPVPPPPPVPAKPPSVASHNNDNLLADAGAALYYMQIQQDGGVAPKPARPPPVGSEDEESDYGEDSDESPAHAPPSSPPPPRFAGMRRGSTQSGSSNASFGARAPIIRRPSGARAPTNSRRLVPERRSSSPQRRVQESPPQSSATAAAIASSNMQHTDFDGPDADALAALTFLEREENPETQQKQQPAVPPPPPPQVLEPADRAPSPHASSDGASQYRSSFAPSKSAMERKAKSQAKEAAHEAAVHRPGRAADRRKGKARDRGAWNDSSEEEEEEEEEEDEDEDEDEEVGSDAEPPASVSSRANPPAPAGSSSGHSSRHMTPRGASGPLAETSAYAQPRPPRHLPQTPSGARPMNEVEDYQSTAPRPPRMMSDNYSRAQTQYDDGPRTHSPHSRQQPDMTPPGAARQNVWSQVLEPGARHGGPPPPPASQQRDTFVQIEPPSATMTKAFAPQGLLSAGLAEKEDRSAKKQEELARETGASLINVPNKPPPPQTGLLGAISAHERERKREGGFGAALTEREREKRMAEERQRKLDEMQRQQLEQMSQYGGQFPYNPMMGNPMMSPMMMGMNPMMTGYMSYPGMLPNPGMMTGMQGYGNPHMFAAQQAAQAYQQAMMAFSSAGSQHGGEGGGSGSPPALTPMMTGGSMAFDPRMSMMGMPMMGMPPMGMGMQMTGGSNFDPRFSQFDPGLRPPGEFGGGPRFSPQGSQSGSPSGPRPVDPGDEPPRMSASASPKPPTPRS</sequence>
<feature type="compositionally biased region" description="Polar residues" evidence="6">
    <location>
        <begin position="1149"/>
        <end position="1160"/>
    </location>
</feature>
<dbReference type="Gene3D" id="2.60.40.640">
    <property type="match status" value="1"/>
</dbReference>
<protein>
    <recommendedName>
        <fullName evidence="7">Skg3/CAF120-like PH-like domain-containing protein</fullName>
    </recommendedName>
</protein>
<dbReference type="STRING" id="5364.A0A5C3MXP0"/>
<reference evidence="8 9" key="1">
    <citation type="journal article" date="2019" name="Nat. Ecol. Evol.">
        <title>Megaphylogeny resolves global patterns of mushroom evolution.</title>
        <authorList>
            <person name="Varga T."/>
            <person name="Krizsan K."/>
            <person name="Foldi C."/>
            <person name="Dima B."/>
            <person name="Sanchez-Garcia M."/>
            <person name="Sanchez-Ramirez S."/>
            <person name="Szollosi G.J."/>
            <person name="Szarkandi J.G."/>
            <person name="Papp V."/>
            <person name="Albert L."/>
            <person name="Andreopoulos W."/>
            <person name="Angelini C."/>
            <person name="Antonin V."/>
            <person name="Barry K.W."/>
            <person name="Bougher N.L."/>
            <person name="Buchanan P."/>
            <person name="Buyck B."/>
            <person name="Bense V."/>
            <person name="Catcheside P."/>
            <person name="Chovatia M."/>
            <person name="Cooper J."/>
            <person name="Damon W."/>
            <person name="Desjardin D."/>
            <person name="Finy P."/>
            <person name="Geml J."/>
            <person name="Haridas S."/>
            <person name="Hughes K."/>
            <person name="Justo A."/>
            <person name="Karasinski D."/>
            <person name="Kautmanova I."/>
            <person name="Kiss B."/>
            <person name="Kocsube S."/>
            <person name="Kotiranta H."/>
            <person name="LaButti K.M."/>
            <person name="Lechner B.E."/>
            <person name="Liimatainen K."/>
            <person name="Lipzen A."/>
            <person name="Lukacs Z."/>
            <person name="Mihaltcheva S."/>
            <person name="Morgado L.N."/>
            <person name="Niskanen T."/>
            <person name="Noordeloos M.E."/>
            <person name="Ohm R.A."/>
            <person name="Ortiz-Santana B."/>
            <person name="Ovrebo C."/>
            <person name="Racz N."/>
            <person name="Riley R."/>
            <person name="Savchenko A."/>
            <person name="Shiryaev A."/>
            <person name="Soop K."/>
            <person name="Spirin V."/>
            <person name="Szebenyi C."/>
            <person name="Tomsovsky M."/>
            <person name="Tulloss R.E."/>
            <person name="Uehling J."/>
            <person name="Grigoriev I.V."/>
            <person name="Vagvolgyi C."/>
            <person name="Papp T."/>
            <person name="Martin F.M."/>
            <person name="Miettinen O."/>
            <person name="Hibbett D.S."/>
            <person name="Nagy L.G."/>
        </authorList>
    </citation>
    <scope>NUCLEOTIDE SEQUENCE [LARGE SCALE GENOMIC DNA]</scope>
    <source>
        <strain evidence="8 9">OMC1185</strain>
    </source>
</reference>
<dbReference type="Pfam" id="PF04442">
    <property type="entry name" value="CtaG_Cox11"/>
    <property type="match status" value="1"/>
</dbReference>
<feature type="region of interest" description="Disordered" evidence="6">
    <location>
        <begin position="2467"/>
        <end position="2486"/>
    </location>
</feature>
<feature type="compositionally biased region" description="Acidic residues" evidence="6">
    <location>
        <begin position="1902"/>
        <end position="1915"/>
    </location>
</feature>
<feature type="compositionally biased region" description="Low complexity" evidence="6">
    <location>
        <begin position="2147"/>
        <end position="2162"/>
    </location>
</feature>
<feature type="region of interest" description="Disordered" evidence="6">
    <location>
        <begin position="2514"/>
        <end position="2585"/>
    </location>
</feature>
<feature type="compositionally biased region" description="Polar residues" evidence="6">
    <location>
        <begin position="985"/>
        <end position="1000"/>
    </location>
</feature>
<feature type="region of interest" description="Disordered" evidence="6">
    <location>
        <begin position="1"/>
        <end position="20"/>
    </location>
</feature>
<keyword evidence="4" id="KW-1133">Transmembrane helix</keyword>
<dbReference type="FunFam" id="2.60.370.10:FF:000001">
    <property type="entry name" value="COX11 cytochrome c oxidase assembly homolog"/>
    <property type="match status" value="1"/>
</dbReference>
<dbReference type="OrthoDB" id="5563754at2759"/>
<feature type="compositionally biased region" description="Pro residues" evidence="6">
    <location>
        <begin position="1919"/>
        <end position="1929"/>
    </location>
</feature>
<dbReference type="Pfam" id="PF25381">
    <property type="entry name" value="PH_26"/>
    <property type="match status" value="1"/>
</dbReference>
<feature type="compositionally biased region" description="Polar residues" evidence="6">
    <location>
        <begin position="1687"/>
        <end position="1699"/>
    </location>
</feature>
<evidence type="ECO:0000256" key="2">
    <source>
        <dbReference type="ARBA" id="ARBA00004243"/>
    </source>
</evidence>